<keyword evidence="3 5" id="KW-1133">Transmembrane helix</keyword>
<organism evidence="6 7">
    <name type="scientific">Virgisporangium aurantiacum</name>
    <dbReference type="NCBI Taxonomy" id="175570"/>
    <lineage>
        <taxon>Bacteria</taxon>
        <taxon>Bacillati</taxon>
        <taxon>Actinomycetota</taxon>
        <taxon>Actinomycetes</taxon>
        <taxon>Micromonosporales</taxon>
        <taxon>Micromonosporaceae</taxon>
        <taxon>Virgisporangium</taxon>
    </lineage>
</organism>
<keyword evidence="7" id="KW-1185">Reference proteome</keyword>
<comment type="caution">
    <text evidence="6">The sequence shown here is derived from an EMBL/GenBank/DDBJ whole genome shotgun (WGS) entry which is preliminary data.</text>
</comment>
<accession>A0A8J3YWC9</accession>
<protein>
    <submittedName>
        <fullName evidence="6">Cobalt ABC transporter permease</fullName>
    </submittedName>
</protein>
<feature type="transmembrane region" description="Helical" evidence="5">
    <location>
        <begin position="297"/>
        <end position="315"/>
    </location>
</feature>
<gene>
    <name evidence="6" type="primary">cbiQ</name>
    <name evidence="6" type="ORF">Vau01_003900</name>
</gene>
<feature type="transmembrane region" description="Helical" evidence="5">
    <location>
        <begin position="256"/>
        <end position="276"/>
    </location>
</feature>
<dbReference type="EMBL" id="BOPG01000003">
    <property type="protein sequence ID" value="GIJ52874.1"/>
    <property type="molecule type" value="Genomic_DNA"/>
</dbReference>
<dbReference type="PANTHER" id="PTHR33514">
    <property type="entry name" value="PROTEIN ABCI12, CHLOROPLASTIC"/>
    <property type="match status" value="1"/>
</dbReference>
<dbReference type="PANTHER" id="PTHR33514:SF15">
    <property type="entry name" value="COBALT TRANSPORT PROTEIN"/>
    <property type="match status" value="1"/>
</dbReference>
<comment type="subcellular location">
    <subcellularLocation>
        <location evidence="1">Membrane</location>
        <topology evidence="1">Multi-pass membrane protein</topology>
    </subcellularLocation>
</comment>
<evidence type="ECO:0000256" key="1">
    <source>
        <dbReference type="ARBA" id="ARBA00004141"/>
    </source>
</evidence>
<sequence>MILPRTLHPGAWWIWALGLATAASRTTNPVLLALIVAAASFVVARRRGDAPWALAFRLYLWLGALIVASRLLFRVIFGGGGGTHVLFTLPEIPLPEFAAGIRLFGPVAAEELLSGLYDGMRLAAMVVCVGAANALANPKRLLKLVPAALYEAGTAIVVALSVAPQLAESVLRVRRARRLRGGTGAGVRALRAILLPVLADALDRSLTLAAALDSRGYARAGTTPFRVRLASGTLVVGGLIGVCVGVYGLLDGTTPRALGSPMLFAGAAAAVTGMLLGGRRIGRTRYRPDRWGTPETVTALCGVGTGALLFATVSLDPGNLYPSLSPLTWPALAPLPAAAITLAALPGVVTPPPVPS</sequence>
<evidence type="ECO:0000313" key="7">
    <source>
        <dbReference type="Proteomes" id="UP000612585"/>
    </source>
</evidence>
<name>A0A8J3YWC9_9ACTN</name>
<feature type="transmembrane region" description="Helical" evidence="5">
    <location>
        <begin position="56"/>
        <end position="77"/>
    </location>
</feature>
<proteinExistence type="predicted"/>
<feature type="transmembrane region" description="Helical" evidence="5">
    <location>
        <begin position="229"/>
        <end position="250"/>
    </location>
</feature>
<evidence type="ECO:0000256" key="3">
    <source>
        <dbReference type="ARBA" id="ARBA00022989"/>
    </source>
</evidence>
<dbReference type="Pfam" id="PF02361">
    <property type="entry name" value="CbiQ"/>
    <property type="match status" value="1"/>
</dbReference>
<evidence type="ECO:0000256" key="4">
    <source>
        <dbReference type="ARBA" id="ARBA00023136"/>
    </source>
</evidence>
<evidence type="ECO:0000256" key="5">
    <source>
        <dbReference type="SAM" id="Phobius"/>
    </source>
</evidence>
<keyword evidence="2 5" id="KW-0812">Transmembrane</keyword>
<reference evidence="6" key="1">
    <citation type="submission" date="2021-01" db="EMBL/GenBank/DDBJ databases">
        <title>Whole genome shotgun sequence of Virgisporangium aurantiacum NBRC 16421.</title>
        <authorList>
            <person name="Komaki H."/>
            <person name="Tamura T."/>
        </authorList>
    </citation>
    <scope>NUCLEOTIDE SEQUENCE</scope>
    <source>
        <strain evidence="6">NBRC 16421</strain>
    </source>
</reference>
<evidence type="ECO:0000313" key="6">
    <source>
        <dbReference type="EMBL" id="GIJ52874.1"/>
    </source>
</evidence>
<dbReference type="InterPro" id="IPR003339">
    <property type="entry name" value="ABC/ECF_trnsptr_transmembrane"/>
</dbReference>
<keyword evidence="4 5" id="KW-0472">Membrane</keyword>
<dbReference type="Proteomes" id="UP000612585">
    <property type="component" value="Unassembled WGS sequence"/>
</dbReference>
<feature type="transmembrane region" description="Helical" evidence="5">
    <location>
        <begin position="12"/>
        <end position="44"/>
    </location>
</feature>
<feature type="transmembrane region" description="Helical" evidence="5">
    <location>
        <begin position="147"/>
        <end position="167"/>
    </location>
</feature>
<dbReference type="GO" id="GO:0005886">
    <property type="term" value="C:plasma membrane"/>
    <property type="evidence" value="ECO:0007669"/>
    <property type="project" value="TreeGrafter"/>
</dbReference>
<feature type="transmembrane region" description="Helical" evidence="5">
    <location>
        <begin position="327"/>
        <end position="349"/>
    </location>
</feature>
<dbReference type="AlphaFoldDB" id="A0A8J3YWC9"/>
<evidence type="ECO:0000256" key="2">
    <source>
        <dbReference type="ARBA" id="ARBA00022692"/>
    </source>
</evidence>